<feature type="region of interest" description="Disordered" evidence="1">
    <location>
        <begin position="94"/>
        <end position="120"/>
    </location>
</feature>
<dbReference type="EMBL" id="NMUH01010337">
    <property type="protein sequence ID" value="MQM20894.1"/>
    <property type="molecule type" value="Genomic_DNA"/>
</dbReference>
<evidence type="ECO:0000256" key="1">
    <source>
        <dbReference type="SAM" id="MobiDB-lite"/>
    </source>
</evidence>
<dbReference type="InterPro" id="IPR004252">
    <property type="entry name" value="Probable_transposase_24"/>
</dbReference>
<evidence type="ECO:0008006" key="4">
    <source>
        <dbReference type="Google" id="ProtNLM"/>
    </source>
</evidence>
<dbReference type="Pfam" id="PF03004">
    <property type="entry name" value="Transposase_24"/>
    <property type="match status" value="1"/>
</dbReference>
<dbReference type="Proteomes" id="UP000652761">
    <property type="component" value="Unassembled WGS sequence"/>
</dbReference>
<evidence type="ECO:0000313" key="2">
    <source>
        <dbReference type="EMBL" id="MQM20894.1"/>
    </source>
</evidence>
<sequence length="296" mass="34179">FLQKMPPKNKTRPLSFVMQVDNQAQKNTSKNPNIGTSKDVPIKRRRCPRHPRMVTTPISRAEEVLHSTQANPTREEHRQVHLTKEVLEAHYTEINDANVPSSSTSRKTRGPTQQSAVTPPSGEKWRCLFIDGQAVGKVGSKLAIVLGLYARMEGYFPPHKQWREQSPQSFKDVMNDIQKDYDFVDPEGMPANLMVVTHFCKESLQKKLRDWRCWLKNHYYIEGVPNDVLVKAPDKRITQGGWELLLKFWESEKKVSEAERNKKNRGEDRPTHTLGAKSIARHNQDEVVFYFTLNYA</sequence>
<feature type="compositionally biased region" description="Polar residues" evidence="1">
    <location>
        <begin position="98"/>
        <end position="118"/>
    </location>
</feature>
<name>A0A843XME3_COLES</name>
<dbReference type="AlphaFoldDB" id="A0A843XME3"/>
<keyword evidence="3" id="KW-1185">Reference proteome</keyword>
<feature type="non-terminal residue" evidence="2">
    <location>
        <position position="1"/>
    </location>
</feature>
<organism evidence="2 3">
    <name type="scientific">Colocasia esculenta</name>
    <name type="common">Wild taro</name>
    <name type="synonym">Arum esculentum</name>
    <dbReference type="NCBI Taxonomy" id="4460"/>
    <lineage>
        <taxon>Eukaryota</taxon>
        <taxon>Viridiplantae</taxon>
        <taxon>Streptophyta</taxon>
        <taxon>Embryophyta</taxon>
        <taxon>Tracheophyta</taxon>
        <taxon>Spermatophyta</taxon>
        <taxon>Magnoliopsida</taxon>
        <taxon>Liliopsida</taxon>
        <taxon>Araceae</taxon>
        <taxon>Aroideae</taxon>
        <taxon>Colocasieae</taxon>
        <taxon>Colocasia</taxon>
    </lineage>
</organism>
<dbReference type="OrthoDB" id="676843at2759"/>
<dbReference type="PANTHER" id="PTHR33144:SF25">
    <property type="entry name" value="DUF4216 DOMAIN-CONTAINING PROTEIN"/>
    <property type="match status" value="1"/>
</dbReference>
<protein>
    <recommendedName>
        <fullName evidence="4">Transposase</fullName>
    </recommendedName>
</protein>
<evidence type="ECO:0000313" key="3">
    <source>
        <dbReference type="Proteomes" id="UP000652761"/>
    </source>
</evidence>
<reference evidence="2" key="1">
    <citation type="submission" date="2017-07" db="EMBL/GenBank/DDBJ databases">
        <title>Taro Niue Genome Assembly and Annotation.</title>
        <authorList>
            <person name="Atibalentja N."/>
            <person name="Keating K."/>
            <person name="Fields C.J."/>
        </authorList>
    </citation>
    <scope>NUCLEOTIDE SEQUENCE</scope>
    <source>
        <strain evidence="2">Niue_2</strain>
        <tissue evidence="2">Leaf</tissue>
    </source>
</reference>
<dbReference type="PANTHER" id="PTHR33144">
    <property type="entry name" value="OS10G0409366 PROTEIN-RELATED"/>
    <property type="match status" value="1"/>
</dbReference>
<accession>A0A843XME3</accession>
<comment type="caution">
    <text evidence="2">The sequence shown here is derived from an EMBL/GenBank/DDBJ whole genome shotgun (WGS) entry which is preliminary data.</text>
</comment>
<gene>
    <name evidence="2" type="ORF">Taro_053925</name>
</gene>
<proteinExistence type="predicted"/>